<gene>
    <name evidence="1" type="ORF">EOJ36_03890</name>
</gene>
<dbReference type="RefSeq" id="WP_127802722.1">
    <property type="nucleotide sequence ID" value="NZ_SACY01000002.1"/>
</dbReference>
<dbReference type="Proteomes" id="UP000282832">
    <property type="component" value="Unassembled WGS sequence"/>
</dbReference>
<evidence type="ECO:0000313" key="2">
    <source>
        <dbReference type="Proteomes" id="UP000282832"/>
    </source>
</evidence>
<keyword evidence="2" id="KW-1185">Reference proteome</keyword>
<organism evidence="1 2">
    <name type="scientific">Sandaracinomonas limnophila</name>
    <dbReference type="NCBI Taxonomy" id="1862386"/>
    <lineage>
        <taxon>Bacteria</taxon>
        <taxon>Pseudomonadati</taxon>
        <taxon>Bacteroidota</taxon>
        <taxon>Cytophagia</taxon>
        <taxon>Cytophagales</taxon>
        <taxon>Flectobacillaceae</taxon>
        <taxon>Sandaracinomonas</taxon>
    </lineage>
</organism>
<sequence length="237" mass="27076">MKFRYVLIFLVLFFNKQYILNAQSFDEEKVAMTNFVKRMYSATPFEGGKILQGEEQTYYVVAIPVTSNSINPDSNLKVVQNIASDSFSEPFIKFEFLGQIDQANIVSRVLFLCQPLSNFIEKKYKKEAFEGARIISSPNNKFFVSIVSLDPQKYTNQSLMDRVAIIKAKQQANTLFNGSTISSDIIITTEKNASESISSSTEILKEQSFGFVEGLESLLKFDFNNKKVFVFYRELNK</sequence>
<comment type="caution">
    <text evidence="1">The sequence shown here is derived from an EMBL/GenBank/DDBJ whole genome shotgun (WGS) entry which is preliminary data.</text>
</comment>
<proteinExistence type="predicted"/>
<dbReference type="AlphaFoldDB" id="A0A437PTJ5"/>
<protein>
    <submittedName>
        <fullName evidence="1">Uncharacterized protein</fullName>
    </submittedName>
</protein>
<dbReference type="OrthoDB" id="1099672at2"/>
<evidence type="ECO:0000313" key="1">
    <source>
        <dbReference type="EMBL" id="RVU25568.1"/>
    </source>
</evidence>
<accession>A0A437PTJ5</accession>
<name>A0A437PTJ5_9BACT</name>
<dbReference type="EMBL" id="SACY01000002">
    <property type="protein sequence ID" value="RVU25568.1"/>
    <property type="molecule type" value="Genomic_DNA"/>
</dbReference>
<reference evidence="1 2" key="1">
    <citation type="submission" date="2019-01" db="EMBL/GenBank/DDBJ databases">
        <authorList>
            <person name="Chen W.-M."/>
        </authorList>
    </citation>
    <scope>NUCLEOTIDE SEQUENCE [LARGE SCALE GENOMIC DNA]</scope>
    <source>
        <strain evidence="1 2">FSY-15</strain>
    </source>
</reference>